<organism evidence="1 2">
    <name type="scientific">Persea americana</name>
    <name type="common">Avocado</name>
    <dbReference type="NCBI Taxonomy" id="3435"/>
    <lineage>
        <taxon>Eukaryota</taxon>
        <taxon>Viridiplantae</taxon>
        <taxon>Streptophyta</taxon>
        <taxon>Embryophyta</taxon>
        <taxon>Tracheophyta</taxon>
        <taxon>Spermatophyta</taxon>
        <taxon>Magnoliopsida</taxon>
        <taxon>Magnoliidae</taxon>
        <taxon>Laurales</taxon>
        <taxon>Lauraceae</taxon>
        <taxon>Persea</taxon>
    </lineage>
</organism>
<name>A0ACC2KEP0_PERAE</name>
<sequence>MMEMKNDDGDAEMRNWRDGEETLHRVGVESNGKSGEDEMASIGMDERGRGKGSCTDAPFPEEEPKEAAGEPQRHLCYSQVLMGKREKTYLFVRLVSAAGTGFFYVARKSRKGNMAQQKLEFRKYDPRVNRHVLFTEAKMK</sequence>
<comment type="caution">
    <text evidence="1">The sequence shown here is derived from an EMBL/GenBank/DDBJ whole genome shotgun (WGS) entry which is preliminary data.</text>
</comment>
<reference evidence="1 2" key="1">
    <citation type="journal article" date="2022" name="Hortic Res">
        <title>A haplotype resolved chromosomal level avocado genome allows analysis of novel avocado genes.</title>
        <authorList>
            <person name="Nath O."/>
            <person name="Fletcher S.J."/>
            <person name="Hayward A."/>
            <person name="Shaw L.M."/>
            <person name="Masouleh A.K."/>
            <person name="Furtado A."/>
            <person name="Henry R.J."/>
            <person name="Mitter N."/>
        </authorList>
    </citation>
    <scope>NUCLEOTIDE SEQUENCE [LARGE SCALE GENOMIC DNA]</scope>
    <source>
        <strain evidence="2">cv. Hass</strain>
    </source>
</reference>
<gene>
    <name evidence="1" type="ORF">MRB53_028108</name>
</gene>
<keyword evidence="2" id="KW-1185">Reference proteome</keyword>
<proteinExistence type="predicted"/>
<evidence type="ECO:0000313" key="2">
    <source>
        <dbReference type="Proteomes" id="UP001234297"/>
    </source>
</evidence>
<protein>
    <submittedName>
        <fullName evidence="1">Uncharacterized protein</fullName>
    </submittedName>
</protein>
<accession>A0ACC2KEP0</accession>
<evidence type="ECO:0000313" key="1">
    <source>
        <dbReference type="EMBL" id="KAJ8619579.1"/>
    </source>
</evidence>
<dbReference type="EMBL" id="CM056817">
    <property type="protein sequence ID" value="KAJ8619579.1"/>
    <property type="molecule type" value="Genomic_DNA"/>
</dbReference>
<dbReference type="Proteomes" id="UP001234297">
    <property type="component" value="Chromosome 9"/>
</dbReference>